<dbReference type="RefSeq" id="WP_179443748.1">
    <property type="nucleotide sequence ID" value="NZ_JACBZS010000001.1"/>
</dbReference>
<evidence type="ECO:0000256" key="1">
    <source>
        <dbReference type="SAM" id="Phobius"/>
    </source>
</evidence>
<protein>
    <submittedName>
        <fullName evidence="2">F0F1-type ATP synthase assembly protein I</fullName>
    </submittedName>
</protein>
<gene>
    <name evidence="2" type="ORF">GGQ54_000273</name>
</gene>
<proteinExistence type="predicted"/>
<organism evidence="2 3">
    <name type="scientific">Naumannella cuiyingiana</name>
    <dbReference type="NCBI Taxonomy" id="1347891"/>
    <lineage>
        <taxon>Bacteria</taxon>
        <taxon>Bacillati</taxon>
        <taxon>Actinomycetota</taxon>
        <taxon>Actinomycetes</taxon>
        <taxon>Propionibacteriales</taxon>
        <taxon>Propionibacteriaceae</taxon>
        <taxon>Naumannella</taxon>
    </lineage>
</organism>
<evidence type="ECO:0000313" key="3">
    <source>
        <dbReference type="Proteomes" id="UP000527616"/>
    </source>
</evidence>
<dbReference type="Proteomes" id="UP000527616">
    <property type="component" value="Unassembled WGS sequence"/>
</dbReference>
<sequence>MRVLSYLIAGPLCYGGLGWLGDRFFQTGFLVPVGVLVGTALSIVLIIRRYARSDS</sequence>
<dbReference type="EMBL" id="JACBZS010000001">
    <property type="protein sequence ID" value="NYI69713.1"/>
    <property type="molecule type" value="Genomic_DNA"/>
</dbReference>
<name>A0A7Z0D6D1_9ACTN</name>
<reference evidence="2 3" key="1">
    <citation type="submission" date="2020-07" db="EMBL/GenBank/DDBJ databases">
        <title>Sequencing the genomes of 1000 actinobacteria strains.</title>
        <authorList>
            <person name="Klenk H.-P."/>
        </authorList>
    </citation>
    <scope>NUCLEOTIDE SEQUENCE [LARGE SCALE GENOMIC DNA]</scope>
    <source>
        <strain evidence="2 3">DSM 103164</strain>
    </source>
</reference>
<accession>A0A7Z0D6D1</accession>
<keyword evidence="3" id="KW-1185">Reference proteome</keyword>
<feature type="transmembrane region" description="Helical" evidence="1">
    <location>
        <begin position="25"/>
        <end position="47"/>
    </location>
</feature>
<comment type="caution">
    <text evidence="2">The sequence shown here is derived from an EMBL/GenBank/DDBJ whole genome shotgun (WGS) entry which is preliminary data.</text>
</comment>
<keyword evidence="1" id="KW-0472">Membrane</keyword>
<keyword evidence="1" id="KW-1133">Transmembrane helix</keyword>
<evidence type="ECO:0000313" key="2">
    <source>
        <dbReference type="EMBL" id="NYI69713.1"/>
    </source>
</evidence>
<dbReference type="AlphaFoldDB" id="A0A7Z0D6D1"/>
<keyword evidence="1" id="KW-0812">Transmembrane</keyword>